<dbReference type="AlphaFoldDB" id="A0A9X4M1V5"/>
<feature type="region of interest" description="Disordered" evidence="1">
    <location>
        <begin position="367"/>
        <end position="396"/>
    </location>
</feature>
<gene>
    <name evidence="4" type="ORF">NVS88_12160</name>
</gene>
<dbReference type="Proteomes" id="UP001152755">
    <property type="component" value="Unassembled WGS sequence"/>
</dbReference>
<protein>
    <submittedName>
        <fullName evidence="4">MCE family protein</fullName>
    </submittedName>
</protein>
<feature type="domain" description="Mce/MlaD" evidence="2">
    <location>
        <begin position="35"/>
        <end position="112"/>
    </location>
</feature>
<dbReference type="NCBIfam" id="TIGR00996">
    <property type="entry name" value="Mtu_fam_mce"/>
    <property type="match status" value="1"/>
</dbReference>
<organism evidence="4 5">
    <name type="scientific">Speluncibacter jeojiensis</name>
    <dbReference type="NCBI Taxonomy" id="2710754"/>
    <lineage>
        <taxon>Bacteria</taxon>
        <taxon>Bacillati</taxon>
        <taxon>Actinomycetota</taxon>
        <taxon>Actinomycetes</taxon>
        <taxon>Mycobacteriales</taxon>
        <taxon>Speluncibacteraceae</taxon>
        <taxon>Speluncibacter</taxon>
    </lineage>
</organism>
<feature type="compositionally biased region" description="Pro residues" evidence="1">
    <location>
        <begin position="386"/>
        <end position="396"/>
    </location>
</feature>
<name>A0A9X4M1V5_9ACTN</name>
<dbReference type="Pfam" id="PF11887">
    <property type="entry name" value="Mce4_CUP1"/>
    <property type="match status" value="1"/>
</dbReference>
<accession>A0A9X4M1V5</accession>
<dbReference type="InterPro" id="IPR052336">
    <property type="entry name" value="MlaD_Phospholipid_Transporter"/>
</dbReference>
<evidence type="ECO:0000313" key="4">
    <source>
        <dbReference type="EMBL" id="MDG3015302.1"/>
    </source>
</evidence>
<dbReference type="InterPro" id="IPR024516">
    <property type="entry name" value="Mce_C"/>
</dbReference>
<feature type="compositionally biased region" description="Low complexity" evidence="1">
    <location>
        <begin position="375"/>
        <end position="385"/>
    </location>
</feature>
<proteinExistence type="predicted"/>
<evidence type="ECO:0000313" key="5">
    <source>
        <dbReference type="Proteomes" id="UP001152755"/>
    </source>
</evidence>
<evidence type="ECO:0000256" key="1">
    <source>
        <dbReference type="SAM" id="MobiDB-lite"/>
    </source>
</evidence>
<dbReference type="InterPro" id="IPR005693">
    <property type="entry name" value="Mce"/>
</dbReference>
<evidence type="ECO:0000259" key="2">
    <source>
        <dbReference type="Pfam" id="PF02470"/>
    </source>
</evidence>
<feature type="domain" description="Mammalian cell entry C-terminal" evidence="3">
    <location>
        <begin position="118"/>
        <end position="335"/>
    </location>
</feature>
<keyword evidence="5" id="KW-1185">Reference proteome</keyword>
<dbReference type="PANTHER" id="PTHR33371">
    <property type="entry name" value="INTERMEMBRANE PHOSPHOLIPID TRANSPORT SYSTEM BINDING PROTEIN MLAD-RELATED"/>
    <property type="match status" value="1"/>
</dbReference>
<comment type="caution">
    <text evidence="4">The sequence shown here is derived from an EMBL/GenBank/DDBJ whole genome shotgun (WGS) entry which is preliminary data.</text>
</comment>
<dbReference type="GO" id="GO:0051701">
    <property type="term" value="P:biological process involved in interaction with host"/>
    <property type="evidence" value="ECO:0007669"/>
    <property type="project" value="TreeGrafter"/>
</dbReference>
<dbReference type="GO" id="GO:0005576">
    <property type="term" value="C:extracellular region"/>
    <property type="evidence" value="ECO:0007669"/>
    <property type="project" value="TreeGrafter"/>
</dbReference>
<dbReference type="InterPro" id="IPR003399">
    <property type="entry name" value="Mce/MlaD"/>
</dbReference>
<dbReference type="EMBL" id="JANRHA010000007">
    <property type="protein sequence ID" value="MDG3015302.1"/>
    <property type="molecule type" value="Genomic_DNA"/>
</dbReference>
<dbReference type="Pfam" id="PF02470">
    <property type="entry name" value="MlaD"/>
    <property type="match status" value="1"/>
</dbReference>
<sequence>MLPLPKKVAALGLAVVLGAVVTAVALSYGDGLEGGVPITIDSARSGLVLEPGAMVKMHDVQVGTVTAVAQHDSGAVISVRLDPSAAGQIPAGVGADIRATTLFGAKYVTLTDPPRPTAERIAAGTTIRAGSVTVEVDTLFESLNDLLGAVDPAKLNSLLTALSDGLDGRGGELGTTLQQANSFLEPVAERTPELQHDVTQTAAVAGIYRDAADDVMTDLRNLTTTARTLSQRRTQFDALLLSVIGLAGQGTPLLTDNTPALTATMSLLRPTAGLLHEYSGGITCFLQGADQTRRMAEPVSGGNGATMKLNSTFLLGVEPYAYPTDLPVVRARGGPRCGGLPKLSMDQVPAPYVVADTGADPFAGVPAGPQVRPDTLLTNPLGTPTPAAPPAPGGHR</sequence>
<reference evidence="4" key="1">
    <citation type="submission" date="2022-08" db="EMBL/GenBank/DDBJ databases">
        <title>Genome analysis of Corynebacteriales strain.</title>
        <authorList>
            <person name="Lee S.D."/>
        </authorList>
    </citation>
    <scope>NUCLEOTIDE SEQUENCE</scope>
    <source>
        <strain evidence="4">D3-21</strain>
    </source>
</reference>
<evidence type="ECO:0000259" key="3">
    <source>
        <dbReference type="Pfam" id="PF11887"/>
    </source>
</evidence>
<dbReference type="PANTHER" id="PTHR33371:SF19">
    <property type="entry name" value="MCE-FAMILY PROTEIN MCE4A"/>
    <property type="match status" value="1"/>
</dbReference>
<dbReference type="RefSeq" id="WP_332520006.1">
    <property type="nucleotide sequence ID" value="NZ_JANRHA010000007.1"/>
</dbReference>